<organism evidence="9 10">
    <name type="scientific">Dokdonia sinensis</name>
    <dbReference type="NCBI Taxonomy" id="2479847"/>
    <lineage>
        <taxon>Bacteria</taxon>
        <taxon>Pseudomonadati</taxon>
        <taxon>Bacteroidota</taxon>
        <taxon>Flavobacteriia</taxon>
        <taxon>Flavobacteriales</taxon>
        <taxon>Flavobacteriaceae</taxon>
        <taxon>Dokdonia</taxon>
    </lineage>
</organism>
<evidence type="ECO:0000256" key="2">
    <source>
        <dbReference type="ARBA" id="ARBA00007613"/>
    </source>
</evidence>
<dbReference type="InterPro" id="IPR051906">
    <property type="entry name" value="TolC-like"/>
</dbReference>
<evidence type="ECO:0000256" key="1">
    <source>
        <dbReference type="ARBA" id="ARBA00004442"/>
    </source>
</evidence>
<evidence type="ECO:0000256" key="5">
    <source>
        <dbReference type="ARBA" id="ARBA00022692"/>
    </source>
</evidence>
<keyword evidence="7" id="KW-0998">Cell outer membrane</keyword>
<evidence type="ECO:0000313" key="9">
    <source>
        <dbReference type="EMBL" id="RMB62912.1"/>
    </source>
</evidence>
<dbReference type="Proteomes" id="UP000281985">
    <property type="component" value="Unassembled WGS sequence"/>
</dbReference>
<evidence type="ECO:0000256" key="6">
    <source>
        <dbReference type="ARBA" id="ARBA00023136"/>
    </source>
</evidence>
<comment type="subcellular location">
    <subcellularLocation>
        <location evidence="1">Cell outer membrane</location>
    </subcellularLocation>
</comment>
<keyword evidence="3" id="KW-0813">Transport</keyword>
<feature type="chain" id="PRO_5018331894" evidence="8">
    <location>
        <begin position="18"/>
        <end position="475"/>
    </location>
</feature>
<dbReference type="AlphaFoldDB" id="A0A3M0GJU7"/>
<dbReference type="Gene3D" id="1.20.1600.10">
    <property type="entry name" value="Outer membrane efflux proteins (OEP)"/>
    <property type="match status" value="1"/>
</dbReference>
<keyword evidence="6" id="KW-0472">Membrane</keyword>
<evidence type="ECO:0000313" key="10">
    <source>
        <dbReference type="Proteomes" id="UP000281985"/>
    </source>
</evidence>
<dbReference type="GO" id="GO:1990281">
    <property type="term" value="C:efflux pump complex"/>
    <property type="evidence" value="ECO:0007669"/>
    <property type="project" value="TreeGrafter"/>
</dbReference>
<protein>
    <submittedName>
        <fullName evidence="9">TolC family protein</fullName>
    </submittedName>
</protein>
<dbReference type="GO" id="GO:0015562">
    <property type="term" value="F:efflux transmembrane transporter activity"/>
    <property type="evidence" value="ECO:0007669"/>
    <property type="project" value="InterPro"/>
</dbReference>
<comment type="caution">
    <text evidence="9">The sequence shown here is derived from an EMBL/GenBank/DDBJ whole genome shotgun (WGS) entry which is preliminary data.</text>
</comment>
<dbReference type="GO" id="GO:0015288">
    <property type="term" value="F:porin activity"/>
    <property type="evidence" value="ECO:0007669"/>
    <property type="project" value="TreeGrafter"/>
</dbReference>
<evidence type="ECO:0000256" key="3">
    <source>
        <dbReference type="ARBA" id="ARBA00022448"/>
    </source>
</evidence>
<dbReference type="SUPFAM" id="SSF56954">
    <property type="entry name" value="Outer membrane efflux proteins (OEP)"/>
    <property type="match status" value="1"/>
</dbReference>
<gene>
    <name evidence="9" type="ORF">EAX61_04880</name>
</gene>
<keyword evidence="8" id="KW-0732">Signal</keyword>
<evidence type="ECO:0000256" key="4">
    <source>
        <dbReference type="ARBA" id="ARBA00022452"/>
    </source>
</evidence>
<sequence>MSTIIKFIIGSLFFAFAKPVLSQVEAAGFSQDTVSSENILSFEEYLGYVKQHHPLAKQAELVLSTGEANLLKARGGFDPKIEVDYDRKKFKDTEYYDQLNATFKIPTWYGIELKGNFEENTGEFLNPNLNVPDEGLYSAGVSFSLAQGLLINERMATLKKARFFEQQTKADRDLLVNNLIFEASLAYFDWLEAVNEQRIYNTFLENATTRLKAVERSVAEGDKAAIDITEARIAAQNRILSLEAAQLKMQKTRLVVSNFLWLDGIPLEIQEGINPVLPEQESLENSLLLSGITDAAFLLENHPKLVSLDAKIEGLEVDRFLKKNKLLPKVNLQYNFLSPEADQINSFNTANYKAFVDVSFPIFLRKERGDLKLAKLKVQDAEYERTATSLSIQNKLDATQAEITSLTKQNALIADIVVDYQALVQAEERKFFLGESSLFLINSREQKLIDAQLKANEILVKGLSANAKLYNAAGL</sequence>
<dbReference type="RefSeq" id="WP_121916546.1">
    <property type="nucleotide sequence ID" value="NZ_REFV01000003.1"/>
</dbReference>
<dbReference type="PANTHER" id="PTHR30026:SF20">
    <property type="entry name" value="OUTER MEMBRANE PROTEIN TOLC"/>
    <property type="match status" value="1"/>
</dbReference>
<dbReference type="PANTHER" id="PTHR30026">
    <property type="entry name" value="OUTER MEMBRANE PROTEIN TOLC"/>
    <property type="match status" value="1"/>
</dbReference>
<dbReference type="EMBL" id="REFV01000003">
    <property type="protein sequence ID" value="RMB62912.1"/>
    <property type="molecule type" value="Genomic_DNA"/>
</dbReference>
<comment type="similarity">
    <text evidence="2">Belongs to the outer membrane factor (OMF) (TC 1.B.17) family.</text>
</comment>
<feature type="signal peptide" evidence="8">
    <location>
        <begin position="1"/>
        <end position="17"/>
    </location>
</feature>
<dbReference type="InterPro" id="IPR003423">
    <property type="entry name" value="OMP_efflux"/>
</dbReference>
<keyword evidence="10" id="KW-1185">Reference proteome</keyword>
<evidence type="ECO:0000256" key="8">
    <source>
        <dbReference type="SAM" id="SignalP"/>
    </source>
</evidence>
<name>A0A3M0GJU7_9FLAO</name>
<dbReference type="GO" id="GO:0009279">
    <property type="term" value="C:cell outer membrane"/>
    <property type="evidence" value="ECO:0007669"/>
    <property type="project" value="UniProtKB-SubCell"/>
</dbReference>
<proteinExistence type="inferred from homology"/>
<evidence type="ECO:0000256" key="7">
    <source>
        <dbReference type="ARBA" id="ARBA00023237"/>
    </source>
</evidence>
<keyword evidence="5" id="KW-0812">Transmembrane</keyword>
<keyword evidence="4" id="KW-1134">Transmembrane beta strand</keyword>
<dbReference type="OrthoDB" id="581172at2"/>
<dbReference type="Pfam" id="PF02321">
    <property type="entry name" value="OEP"/>
    <property type="match status" value="1"/>
</dbReference>
<reference evidence="9 10" key="1">
    <citation type="submission" date="2018-10" db="EMBL/GenBank/DDBJ databases">
        <title>Dokdonia luteus sp. nov., isolated from sea water.</title>
        <authorList>
            <person name="Zhou L.Y."/>
            <person name="Du Z.J."/>
        </authorList>
    </citation>
    <scope>NUCLEOTIDE SEQUENCE [LARGE SCALE GENOMIC DNA]</scope>
    <source>
        <strain evidence="9 10">SH27</strain>
    </source>
</reference>
<accession>A0A3M0GJU7</accession>